<gene>
    <name evidence="2" type="ORF">OLEA9_A097597</name>
</gene>
<protein>
    <submittedName>
        <fullName evidence="2">Uncharacterized protein</fullName>
    </submittedName>
</protein>
<feature type="compositionally biased region" description="Acidic residues" evidence="1">
    <location>
        <begin position="30"/>
        <end position="47"/>
    </location>
</feature>
<keyword evidence="3" id="KW-1185">Reference proteome</keyword>
<proteinExistence type="predicted"/>
<evidence type="ECO:0000313" key="2">
    <source>
        <dbReference type="EMBL" id="CAA2995731.1"/>
    </source>
</evidence>
<organism evidence="2 3">
    <name type="scientific">Olea europaea subsp. europaea</name>
    <dbReference type="NCBI Taxonomy" id="158383"/>
    <lineage>
        <taxon>Eukaryota</taxon>
        <taxon>Viridiplantae</taxon>
        <taxon>Streptophyta</taxon>
        <taxon>Embryophyta</taxon>
        <taxon>Tracheophyta</taxon>
        <taxon>Spermatophyta</taxon>
        <taxon>Magnoliopsida</taxon>
        <taxon>eudicotyledons</taxon>
        <taxon>Gunneridae</taxon>
        <taxon>Pentapetalae</taxon>
        <taxon>asterids</taxon>
        <taxon>lamiids</taxon>
        <taxon>Lamiales</taxon>
        <taxon>Oleaceae</taxon>
        <taxon>Oleeae</taxon>
        <taxon>Olea</taxon>
    </lineage>
</organism>
<accession>A0A8S0SRG7</accession>
<dbReference type="Gramene" id="OE9A097597T1">
    <property type="protein sequence ID" value="OE9A097597C1"/>
    <property type="gene ID" value="OE9A097597"/>
</dbReference>
<dbReference type="Proteomes" id="UP000594638">
    <property type="component" value="Unassembled WGS sequence"/>
</dbReference>
<comment type="caution">
    <text evidence="2">The sequence shown here is derived from an EMBL/GenBank/DDBJ whole genome shotgun (WGS) entry which is preliminary data.</text>
</comment>
<feature type="compositionally biased region" description="Polar residues" evidence="1">
    <location>
        <begin position="13"/>
        <end position="25"/>
    </location>
</feature>
<evidence type="ECO:0000256" key="1">
    <source>
        <dbReference type="SAM" id="MobiDB-lite"/>
    </source>
</evidence>
<feature type="region of interest" description="Disordered" evidence="1">
    <location>
        <begin position="1"/>
        <end position="47"/>
    </location>
</feature>
<sequence>MEGPHEEYGSVPEINTSESDGNGTNYEVLLSDDDPDFSDSGNELDSEGDDFLYERNVTNGIELGSNVGVVENVVRNEVEGDVDVYDLKYPSSKEIQSNGALDDEVGYWFSEFSIEEDIGFQPG</sequence>
<dbReference type="EMBL" id="CACTIH010005507">
    <property type="protein sequence ID" value="CAA2995731.1"/>
    <property type="molecule type" value="Genomic_DNA"/>
</dbReference>
<dbReference type="AlphaFoldDB" id="A0A8S0SRG7"/>
<evidence type="ECO:0000313" key="3">
    <source>
        <dbReference type="Proteomes" id="UP000594638"/>
    </source>
</evidence>
<name>A0A8S0SRG7_OLEEU</name>
<reference evidence="2 3" key="1">
    <citation type="submission" date="2019-12" db="EMBL/GenBank/DDBJ databases">
        <authorList>
            <person name="Alioto T."/>
            <person name="Alioto T."/>
            <person name="Gomez Garrido J."/>
        </authorList>
    </citation>
    <scope>NUCLEOTIDE SEQUENCE [LARGE SCALE GENOMIC DNA]</scope>
</reference>